<sequence>MRRKPTYCQGNGWGPQSYAVEAEIRPGTTLVVETGRAHPGNWLGLPSGPVRPADVAASIRAARCRGWDPAAQGSPFVLGPAAAGEEGRDGEAPPTGG</sequence>
<organism evidence="2 3">
    <name type="scientific">Streptacidiphilus alkalitolerans</name>
    <dbReference type="NCBI Taxonomy" id="3342712"/>
    <lineage>
        <taxon>Bacteria</taxon>
        <taxon>Bacillati</taxon>
        <taxon>Actinomycetota</taxon>
        <taxon>Actinomycetes</taxon>
        <taxon>Kitasatosporales</taxon>
        <taxon>Streptomycetaceae</taxon>
        <taxon>Streptacidiphilus</taxon>
    </lineage>
</organism>
<feature type="region of interest" description="Disordered" evidence="1">
    <location>
        <begin position="70"/>
        <end position="97"/>
    </location>
</feature>
<name>A0ABV6V9Z9_9ACTN</name>
<dbReference type="EMBL" id="JBHEZX010000005">
    <property type="protein sequence ID" value="MFC1410546.1"/>
    <property type="molecule type" value="Genomic_DNA"/>
</dbReference>
<dbReference type="RefSeq" id="WP_380508378.1">
    <property type="nucleotide sequence ID" value="NZ_JBHEZX010000005.1"/>
</dbReference>
<evidence type="ECO:0000313" key="2">
    <source>
        <dbReference type="EMBL" id="MFC1410546.1"/>
    </source>
</evidence>
<protein>
    <submittedName>
        <fullName evidence="2">Uncharacterized protein</fullName>
    </submittedName>
</protein>
<evidence type="ECO:0000256" key="1">
    <source>
        <dbReference type="SAM" id="MobiDB-lite"/>
    </source>
</evidence>
<proteinExistence type="predicted"/>
<accession>A0ABV6V9Z9</accession>
<gene>
    <name evidence="2" type="ORF">ACEZDG_14860</name>
</gene>
<reference evidence="2 3" key="1">
    <citation type="submission" date="2024-09" db="EMBL/GenBank/DDBJ databases">
        <authorList>
            <person name="Lee S.D."/>
        </authorList>
    </citation>
    <scope>NUCLEOTIDE SEQUENCE [LARGE SCALE GENOMIC DNA]</scope>
    <source>
        <strain evidence="2 3">N1-1</strain>
    </source>
</reference>
<keyword evidence="3" id="KW-1185">Reference proteome</keyword>
<dbReference type="Proteomes" id="UP001592582">
    <property type="component" value="Unassembled WGS sequence"/>
</dbReference>
<comment type="caution">
    <text evidence="2">The sequence shown here is derived from an EMBL/GenBank/DDBJ whole genome shotgun (WGS) entry which is preliminary data.</text>
</comment>
<evidence type="ECO:0000313" key="3">
    <source>
        <dbReference type="Proteomes" id="UP001592582"/>
    </source>
</evidence>